<reference evidence="1 2" key="1">
    <citation type="journal article" date="2022" name="New Phytol.">
        <title>Ecological generalism drives hyperdiversity of secondary metabolite gene clusters in xylarialean endophytes.</title>
        <authorList>
            <person name="Franco M.E.E."/>
            <person name="Wisecaver J.H."/>
            <person name="Arnold A.E."/>
            <person name="Ju Y.M."/>
            <person name="Slot J.C."/>
            <person name="Ahrendt S."/>
            <person name="Moore L.P."/>
            <person name="Eastman K.E."/>
            <person name="Scott K."/>
            <person name="Konkel Z."/>
            <person name="Mondo S.J."/>
            <person name="Kuo A."/>
            <person name="Hayes R.D."/>
            <person name="Haridas S."/>
            <person name="Andreopoulos B."/>
            <person name="Riley R."/>
            <person name="LaButti K."/>
            <person name="Pangilinan J."/>
            <person name="Lipzen A."/>
            <person name="Amirebrahimi M."/>
            <person name="Yan J."/>
            <person name="Adam C."/>
            <person name="Keymanesh K."/>
            <person name="Ng V."/>
            <person name="Louie K."/>
            <person name="Northen T."/>
            <person name="Drula E."/>
            <person name="Henrissat B."/>
            <person name="Hsieh H.M."/>
            <person name="Youens-Clark K."/>
            <person name="Lutzoni F."/>
            <person name="Miadlikowska J."/>
            <person name="Eastwood D.C."/>
            <person name="Hamelin R.C."/>
            <person name="Grigoriev I.V."/>
            <person name="U'Ren J.M."/>
        </authorList>
    </citation>
    <scope>NUCLEOTIDE SEQUENCE [LARGE SCALE GENOMIC DNA]</scope>
    <source>
        <strain evidence="1 2">ER1909</strain>
    </source>
</reference>
<proteinExistence type="predicted"/>
<name>A0ACC0DFU9_9PEZI</name>
<evidence type="ECO:0000313" key="2">
    <source>
        <dbReference type="Proteomes" id="UP001497680"/>
    </source>
</evidence>
<gene>
    <name evidence="1" type="ORF">F4821DRAFT_226444</name>
</gene>
<comment type="caution">
    <text evidence="1">The sequence shown here is derived from an EMBL/GenBank/DDBJ whole genome shotgun (WGS) entry which is preliminary data.</text>
</comment>
<keyword evidence="2" id="KW-1185">Reference proteome</keyword>
<dbReference type="EMBL" id="MU394286">
    <property type="protein sequence ID" value="KAI6091586.1"/>
    <property type="molecule type" value="Genomic_DNA"/>
</dbReference>
<organism evidence="1 2">
    <name type="scientific">Hypoxylon rubiginosum</name>
    <dbReference type="NCBI Taxonomy" id="110542"/>
    <lineage>
        <taxon>Eukaryota</taxon>
        <taxon>Fungi</taxon>
        <taxon>Dikarya</taxon>
        <taxon>Ascomycota</taxon>
        <taxon>Pezizomycotina</taxon>
        <taxon>Sordariomycetes</taxon>
        <taxon>Xylariomycetidae</taxon>
        <taxon>Xylariales</taxon>
        <taxon>Hypoxylaceae</taxon>
        <taxon>Hypoxylon</taxon>
    </lineage>
</organism>
<dbReference type="Proteomes" id="UP001497680">
    <property type="component" value="Unassembled WGS sequence"/>
</dbReference>
<protein>
    <submittedName>
        <fullName evidence="1">Uncharacterized protein</fullName>
    </submittedName>
</protein>
<evidence type="ECO:0000313" key="1">
    <source>
        <dbReference type="EMBL" id="KAI6091586.1"/>
    </source>
</evidence>
<accession>A0ACC0DFU9</accession>
<sequence>MESNKPTLHYMQNSGSQQSLWLLEELGIEYDLVLHERPGRAPAALKETHPLGKSPQLVTASGRTIAERSAIALYLIETYDKEGRFKVPTPEQDPDWNSKDNDKFREEQLFSIGNTTLDSLINMKTTLAVFANHTPFFIWPILLGVKYTLDTMFLNTEIDNYFKFLDAELEGREYFNGTKNPTRLDFVMQWYVDLAAQSARVDLSSYPRIKAWFDRCISRPAWKRALEKGNGYDLEFWKMKMTS</sequence>